<protein>
    <recommendedName>
        <fullName evidence="3">Polymer-forming protein</fullName>
    </recommendedName>
</protein>
<keyword evidence="2" id="KW-1185">Reference proteome</keyword>
<dbReference type="RefSeq" id="WP_306383727.1">
    <property type="nucleotide sequence ID" value="NZ_JASAVR010000001.1"/>
</dbReference>
<gene>
    <name evidence="1" type="ORF">QJT92_01195</name>
</gene>
<organism evidence="1 2">
    <name type="scientific">Phocoenobacter skyensis</name>
    <dbReference type="NCBI Taxonomy" id="97481"/>
    <lineage>
        <taxon>Bacteria</taxon>
        <taxon>Pseudomonadati</taxon>
        <taxon>Pseudomonadota</taxon>
        <taxon>Gammaproteobacteria</taxon>
        <taxon>Pasteurellales</taxon>
        <taxon>Pasteurellaceae</taxon>
        <taxon>Phocoenobacter</taxon>
    </lineage>
</organism>
<name>A0ABT9JIE3_9PAST</name>
<evidence type="ECO:0000313" key="1">
    <source>
        <dbReference type="EMBL" id="MDP8084548.1"/>
    </source>
</evidence>
<dbReference type="EMBL" id="JASAVS010000001">
    <property type="protein sequence ID" value="MDP8084548.1"/>
    <property type="molecule type" value="Genomic_DNA"/>
</dbReference>
<proteinExistence type="predicted"/>
<accession>A0ABT9JIE3</accession>
<sequence>MKNLKSFFCRAKVQGNALVYGDAEVRGSARVCGDATIGDGALIESDRDWFTASNVGSENLPLTVYKGRKGQLRVTHSWFCGSVEEFLVYIKRCPQ</sequence>
<reference evidence="1 2" key="1">
    <citation type="journal article" date="2023" name="Front. Microbiol.">
        <title>Phylogeography and host specificity of Pasteurellaceae pathogenic to sea-farmed fish in the north-east Atlantic.</title>
        <authorList>
            <person name="Gulla S."/>
            <person name="Colquhoun D.J."/>
            <person name="Olsen A.B."/>
            <person name="Spilsberg B."/>
            <person name="Lagesen K."/>
            <person name="Aakesson C.P."/>
            <person name="Strom S."/>
            <person name="Manji F."/>
            <person name="Birkbeck T.H."/>
            <person name="Nilsen H.K."/>
        </authorList>
    </citation>
    <scope>NUCLEOTIDE SEQUENCE [LARGE SCALE GENOMIC DNA]</scope>
    <source>
        <strain evidence="1 2">VIO11850</strain>
    </source>
</reference>
<comment type="caution">
    <text evidence="1">The sequence shown here is derived from an EMBL/GenBank/DDBJ whole genome shotgun (WGS) entry which is preliminary data.</text>
</comment>
<evidence type="ECO:0008006" key="3">
    <source>
        <dbReference type="Google" id="ProtNLM"/>
    </source>
</evidence>
<evidence type="ECO:0000313" key="2">
    <source>
        <dbReference type="Proteomes" id="UP001224812"/>
    </source>
</evidence>
<dbReference type="Proteomes" id="UP001224812">
    <property type="component" value="Unassembled WGS sequence"/>
</dbReference>